<keyword evidence="1" id="KW-1133">Transmembrane helix</keyword>
<keyword evidence="1" id="KW-0472">Membrane</keyword>
<feature type="transmembrane region" description="Helical" evidence="1">
    <location>
        <begin position="116"/>
        <end position="137"/>
    </location>
</feature>
<evidence type="ECO:0000313" key="3">
    <source>
        <dbReference type="Proteomes" id="UP000190150"/>
    </source>
</evidence>
<feature type="transmembrane region" description="Helical" evidence="1">
    <location>
        <begin position="42"/>
        <end position="64"/>
    </location>
</feature>
<evidence type="ECO:0000256" key="1">
    <source>
        <dbReference type="SAM" id="Phobius"/>
    </source>
</evidence>
<dbReference type="EMBL" id="FUZF01000005">
    <property type="protein sequence ID" value="SKB64972.1"/>
    <property type="molecule type" value="Genomic_DNA"/>
</dbReference>
<dbReference type="OrthoDB" id="716335at2"/>
<evidence type="ECO:0000313" key="2">
    <source>
        <dbReference type="EMBL" id="SKB64972.1"/>
    </source>
</evidence>
<keyword evidence="1" id="KW-0812">Transmembrane</keyword>
<dbReference type="STRING" id="1513896.SAMN05660841_01690"/>
<keyword evidence="3" id="KW-1185">Reference proteome</keyword>
<protein>
    <submittedName>
        <fullName evidence="2">Uncharacterized protein</fullName>
    </submittedName>
</protein>
<feature type="transmembrane region" description="Helical" evidence="1">
    <location>
        <begin position="84"/>
        <end position="104"/>
    </location>
</feature>
<reference evidence="3" key="1">
    <citation type="submission" date="2017-02" db="EMBL/GenBank/DDBJ databases">
        <authorList>
            <person name="Varghese N."/>
            <person name="Submissions S."/>
        </authorList>
    </citation>
    <scope>NUCLEOTIDE SEQUENCE [LARGE SCALE GENOMIC DNA]</scope>
    <source>
        <strain evidence="3">DSM 24091</strain>
    </source>
</reference>
<organism evidence="2 3">
    <name type="scientific">Sphingobacterium nematocida</name>
    <dbReference type="NCBI Taxonomy" id="1513896"/>
    <lineage>
        <taxon>Bacteria</taxon>
        <taxon>Pseudomonadati</taxon>
        <taxon>Bacteroidota</taxon>
        <taxon>Sphingobacteriia</taxon>
        <taxon>Sphingobacteriales</taxon>
        <taxon>Sphingobacteriaceae</taxon>
        <taxon>Sphingobacterium</taxon>
    </lineage>
</organism>
<gene>
    <name evidence="2" type="ORF">SAMN05660841_01690</name>
</gene>
<sequence length="338" mass="39314">MIVFILILKYLLCIPTIAYLITANKKFFLFQEIIASEKFFTLYKPTLVLVSCYLLVIELVYYLFKKRYTAIDKPTPGWRKIVQYIFIALFIVTTFNLVLLDYALSEKDETLISTGYLKSGLFFFLITFFLYAISVWFRPKYSLGYWLHQFAVAKIMDRIMHRNDSEQVLIAAAENNDNLRLLVQVEEVLKLPEVDTYKEGEDSNITPATINGLSDVILMDILLVISSRKGIYLYLRSGQCIFVSKKMKDLFTKEQLVWLVSYQKGARVNLIHLVANVGHSIDSLWSSNTYNHFMDGIEKSLFELADMLKMTSTFQENIAQQILHREKLDKTVLSRKVF</sequence>
<accession>A0A1T5CZR1</accession>
<dbReference type="AlphaFoldDB" id="A0A1T5CZR1"/>
<proteinExistence type="predicted"/>
<name>A0A1T5CZR1_9SPHI</name>
<dbReference type="Proteomes" id="UP000190150">
    <property type="component" value="Unassembled WGS sequence"/>
</dbReference>
<dbReference type="RefSeq" id="WP_079642643.1">
    <property type="nucleotide sequence ID" value="NZ_FUZF01000005.1"/>
</dbReference>